<feature type="transmembrane region" description="Helical" evidence="7">
    <location>
        <begin position="43"/>
        <end position="64"/>
    </location>
</feature>
<feature type="transmembrane region" description="Helical" evidence="7">
    <location>
        <begin position="69"/>
        <end position="86"/>
    </location>
</feature>
<dbReference type="Proteomes" id="UP000243750">
    <property type="component" value="Unassembled WGS sequence"/>
</dbReference>
<dbReference type="InterPro" id="IPR036259">
    <property type="entry name" value="MFS_trans_sf"/>
</dbReference>
<evidence type="ECO:0000256" key="4">
    <source>
        <dbReference type="ARBA" id="ARBA00022989"/>
    </source>
</evidence>
<reference evidence="8 10" key="1">
    <citation type="submission" date="2017-09" db="EMBL/GenBank/DDBJ databases">
        <title>Bacterial and phytoplankton interrelationship in Kongsfjorden, an Arctic fjord.</title>
        <authorList>
            <person name="Sinha R."/>
            <person name="Krishnan K."/>
        </authorList>
    </citation>
    <scope>NUCLEOTIDE SEQUENCE [LARGE SCALE GENOMIC DNA]</scope>
    <source>
        <strain evidence="8 10">58</strain>
    </source>
</reference>
<evidence type="ECO:0000256" key="6">
    <source>
        <dbReference type="SAM" id="MobiDB-lite"/>
    </source>
</evidence>
<evidence type="ECO:0000313" key="9">
    <source>
        <dbReference type="EMBL" id="QFY55232.1"/>
    </source>
</evidence>
<dbReference type="InterPro" id="IPR001123">
    <property type="entry name" value="LeuE-type"/>
</dbReference>
<dbReference type="AlphaFoldDB" id="A0AA91U525"/>
<evidence type="ECO:0000313" key="8">
    <source>
        <dbReference type="EMBL" id="PCD00529.1"/>
    </source>
</evidence>
<gene>
    <name evidence="8" type="ORF">CO192_04900</name>
    <name evidence="9" type="ORF">EAO82_01865</name>
</gene>
<name>A0AA91U525_9GAMM</name>
<dbReference type="SUPFAM" id="SSF103473">
    <property type="entry name" value="MFS general substrate transporter"/>
    <property type="match status" value="1"/>
</dbReference>
<proteinExistence type="predicted"/>
<dbReference type="Proteomes" id="UP000344571">
    <property type="component" value="Chromosome"/>
</dbReference>
<dbReference type="EMBL" id="CP033116">
    <property type="protein sequence ID" value="QFY55232.1"/>
    <property type="molecule type" value="Genomic_DNA"/>
</dbReference>
<dbReference type="PANTHER" id="PTHR30086:SF20">
    <property type="entry name" value="ARGININE EXPORTER PROTEIN ARGO-RELATED"/>
    <property type="match status" value="1"/>
</dbReference>
<keyword evidence="3 7" id="KW-0812">Transmembrane</keyword>
<keyword evidence="5 7" id="KW-0472">Membrane</keyword>
<dbReference type="RefSeq" id="WP_096345483.1">
    <property type="nucleotide sequence ID" value="NZ_CP033116.1"/>
</dbReference>
<dbReference type="GO" id="GO:0015171">
    <property type="term" value="F:amino acid transmembrane transporter activity"/>
    <property type="evidence" value="ECO:0007669"/>
    <property type="project" value="TreeGrafter"/>
</dbReference>
<feature type="transmembrane region" description="Helical" evidence="7">
    <location>
        <begin position="185"/>
        <end position="204"/>
    </location>
</feature>
<evidence type="ECO:0000256" key="2">
    <source>
        <dbReference type="ARBA" id="ARBA00022475"/>
    </source>
</evidence>
<dbReference type="PANTHER" id="PTHR30086">
    <property type="entry name" value="ARGININE EXPORTER PROTEIN ARGO"/>
    <property type="match status" value="1"/>
</dbReference>
<keyword evidence="11" id="KW-1185">Reference proteome</keyword>
<feature type="transmembrane region" description="Helical" evidence="7">
    <location>
        <begin position="149"/>
        <end position="173"/>
    </location>
</feature>
<dbReference type="GO" id="GO:0005886">
    <property type="term" value="C:plasma membrane"/>
    <property type="evidence" value="ECO:0007669"/>
    <property type="project" value="UniProtKB-SubCell"/>
</dbReference>
<accession>A0AA91U525</accession>
<evidence type="ECO:0000313" key="11">
    <source>
        <dbReference type="Proteomes" id="UP000344571"/>
    </source>
</evidence>
<evidence type="ECO:0000256" key="1">
    <source>
        <dbReference type="ARBA" id="ARBA00004651"/>
    </source>
</evidence>
<protein>
    <submittedName>
        <fullName evidence="8">Chemotaxis protein</fullName>
    </submittedName>
</protein>
<evidence type="ECO:0000256" key="7">
    <source>
        <dbReference type="SAM" id="Phobius"/>
    </source>
</evidence>
<evidence type="ECO:0000256" key="5">
    <source>
        <dbReference type="ARBA" id="ARBA00023136"/>
    </source>
</evidence>
<reference evidence="9 11" key="2">
    <citation type="submission" date="2018-10" db="EMBL/GenBank/DDBJ databases">
        <title>Complete genome sequence of Pseudomonas pelagia strain Kongs-67.</title>
        <authorList>
            <person name="Sinha R.K."/>
            <person name="Krishnan K."/>
        </authorList>
    </citation>
    <scope>NUCLEOTIDE SEQUENCE [LARGE SCALE GENOMIC DNA]</scope>
    <source>
        <strain evidence="9 11">Kongs-67</strain>
    </source>
</reference>
<organism evidence="8 10">
    <name type="scientific">Halopseudomonas pelagia</name>
    <dbReference type="NCBI Taxonomy" id="553151"/>
    <lineage>
        <taxon>Bacteria</taxon>
        <taxon>Pseudomonadati</taxon>
        <taxon>Pseudomonadota</taxon>
        <taxon>Gammaproteobacteria</taxon>
        <taxon>Pseudomonadales</taxon>
        <taxon>Pseudomonadaceae</taxon>
        <taxon>Halopseudomonas</taxon>
    </lineage>
</organism>
<keyword evidence="2" id="KW-1003">Cell membrane</keyword>
<sequence>MLVLLTSAFILGLIFNAAPGAVFAETVRQGVRGGFRPALDVQLGSLVGDAVWAVLGLLGIGLLLQIDWLRWPIGIAGIVYLLWLAQDSWKSASAEFHIEAQGNASRRSALRSGMLLSLTNPQNIAYWAAMGSALGAVGVTEPTATDYGLFFTGFMLSSFIWCFVCAAIVDRVFRKAGMQWARATYRLCAIAFLVLALGSIRDLLAPVSDPTKAPPALSQPANGCAQHTGGG</sequence>
<comment type="subcellular location">
    <subcellularLocation>
        <location evidence="1">Cell membrane</location>
        <topology evidence="1">Multi-pass membrane protein</topology>
    </subcellularLocation>
</comment>
<evidence type="ECO:0000313" key="10">
    <source>
        <dbReference type="Proteomes" id="UP000243750"/>
    </source>
</evidence>
<dbReference type="EMBL" id="NWMT01000063">
    <property type="protein sequence ID" value="PCD00529.1"/>
    <property type="molecule type" value="Genomic_DNA"/>
</dbReference>
<feature type="region of interest" description="Disordered" evidence="6">
    <location>
        <begin position="212"/>
        <end position="231"/>
    </location>
</feature>
<evidence type="ECO:0000256" key="3">
    <source>
        <dbReference type="ARBA" id="ARBA00022692"/>
    </source>
</evidence>
<dbReference type="Pfam" id="PF01810">
    <property type="entry name" value="LysE"/>
    <property type="match status" value="1"/>
</dbReference>
<keyword evidence="4 7" id="KW-1133">Transmembrane helix</keyword>